<dbReference type="GO" id="GO:0016020">
    <property type="term" value="C:membrane"/>
    <property type="evidence" value="ECO:0007669"/>
    <property type="project" value="UniProtKB-SubCell"/>
</dbReference>
<keyword evidence="3" id="KW-0325">Glycoprotein</keyword>
<comment type="subcellular location">
    <subcellularLocation>
        <location evidence="1">Membrane</location>
    </subcellularLocation>
</comment>
<dbReference type="PANTHER" id="PTHR46876">
    <property type="entry name" value="LOW-DENSITY LIPOPROTEIN RECEPTOR-RELATED PROTEIN 11"/>
    <property type="match status" value="1"/>
</dbReference>
<dbReference type="Pfam" id="PF07502">
    <property type="entry name" value="MANEC"/>
    <property type="match status" value="1"/>
</dbReference>
<name>A0AAV6ZGD1_ENGPU</name>
<protein>
    <recommendedName>
        <fullName evidence="6">MANSC domain-containing protein</fullName>
    </recommendedName>
</protein>
<keyword evidence="8" id="KW-1185">Reference proteome</keyword>
<dbReference type="Proteomes" id="UP000824782">
    <property type="component" value="Unassembled WGS sequence"/>
</dbReference>
<sequence length="315" mass="34085">MYRDIIPPPMYRDIIPLRLWLIFILIASSVSCRVSCRLGSCDFSPVRQTPPPDVMACCALLLPCAVLLPALLLVLGDGSCVPHALPDLVIDISQAVARGARFTDPLSVLSEEECLTACCAQQDMAVVVRTTTVKSIHSAAKEEKPDVKPENLKIYLPTAGTGPNRTSTAPPQPVPRTKPSAASQAAPPAKQPERDHSAPKKVSHPLPALTTERHTGPPQRATRPSPVRTPKPSNETMDQDKTPPTARPAPAVHLEEAGGVLPSLEDRSGLVAALVFGVLFLMVVIGLVSRKVSEVRRRHRYTKLDYLINGMYVDT</sequence>
<dbReference type="EMBL" id="WNYA01000392">
    <property type="protein sequence ID" value="KAG8548514.1"/>
    <property type="molecule type" value="Genomic_DNA"/>
</dbReference>
<evidence type="ECO:0000256" key="4">
    <source>
        <dbReference type="SAM" id="MobiDB-lite"/>
    </source>
</evidence>
<feature type="transmembrane region" description="Helical" evidence="5">
    <location>
        <begin position="54"/>
        <end position="75"/>
    </location>
</feature>
<gene>
    <name evidence="7" type="ORF">GDO81_025148</name>
</gene>
<comment type="caution">
    <text evidence="7">The sequence shown here is derived from an EMBL/GenBank/DDBJ whole genome shotgun (WGS) entry which is preliminary data.</text>
</comment>
<dbReference type="InterPro" id="IPR013980">
    <property type="entry name" value="MANSC_dom"/>
</dbReference>
<reference evidence="7" key="1">
    <citation type="thesis" date="2020" institute="ProQuest LLC" country="789 East Eisenhower Parkway, Ann Arbor, MI, USA">
        <title>Comparative Genomics and Chromosome Evolution.</title>
        <authorList>
            <person name="Mudd A.B."/>
        </authorList>
    </citation>
    <scope>NUCLEOTIDE SEQUENCE</scope>
    <source>
        <strain evidence="7">237g6f4</strain>
        <tissue evidence="7">Blood</tissue>
    </source>
</reference>
<evidence type="ECO:0000256" key="3">
    <source>
        <dbReference type="ARBA" id="ARBA00023180"/>
    </source>
</evidence>
<evidence type="ECO:0000313" key="8">
    <source>
        <dbReference type="Proteomes" id="UP000824782"/>
    </source>
</evidence>
<keyword evidence="5" id="KW-0812">Transmembrane</keyword>
<dbReference type="PANTHER" id="PTHR46876:SF1">
    <property type="entry name" value="LOW-DENSITY LIPOPROTEIN RECEPTOR-RELATED PROTEIN 11"/>
    <property type="match status" value="1"/>
</dbReference>
<proteinExistence type="predicted"/>
<keyword evidence="5" id="KW-1133">Transmembrane helix</keyword>
<dbReference type="PROSITE" id="PS51257">
    <property type="entry name" value="PROKAR_LIPOPROTEIN"/>
    <property type="match status" value="1"/>
</dbReference>
<evidence type="ECO:0000259" key="6">
    <source>
        <dbReference type="Pfam" id="PF07502"/>
    </source>
</evidence>
<feature type="compositionally biased region" description="Low complexity" evidence="4">
    <location>
        <begin position="178"/>
        <end position="188"/>
    </location>
</feature>
<organism evidence="7 8">
    <name type="scientific">Engystomops pustulosus</name>
    <name type="common">Tungara frog</name>
    <name type="synonym">Physalaemus pustulosus</name>
    <dbReference type="NCBI Taxonomy" id="76066"/>
    <lineage>
        <taxon>Eukaryota</taxon>
        <taxon>Metazoa</taxon>
        <taxon>Chordata</taxon>
        <taxon>Craniata</taxon>
        <taxon>Vertebrata</taxon>
        <taxon>Euteleostomi</taxon>
        <taxon>Amphibia</taxon>
        <taxon>Batrachia</taxon>
        <taxon>Anura</taxon>
        <taxon>Neobatrachia</taxon>
        <taxon>Hyloidea</taxon>
        <taxon>Leptodactylidae</taxon>
        <taxon>Leiuperinae</taxon>
        <taxon>Engystomops</taxon>
    </lineage>
</organism>
<accession>A0AAV6ZGD1</accession>
<evidence type="ECO:0000256" key="2">
    <source>
        <dbReference type="ARBA" id="ARBA00023136"/>
    </source>
</evidence>
<evidence type="ECO:0000313" key="7">
    <source>
        <dbReference type="EMBL" id="KAG8548514.1"/>
    </source>
</evidence>
<evidence type="ECO:0000256" key="5">
    <source>
        <dbReference type="SAM" id="Phobius"/>
    </source>
</evidence>
<dbReference type="AlphaFoldDB" id="A0AAV6ZGD1"/>
<evidence type="ECO:0000256" key="1">
    <source>
        <dbReference type="ARBA" id="ARBA00004370"/>
    </source>
</evidence>
<feature type="region of interest" description="Disordered" evidence="4">
    <location>
        <begin position="139"/>
        <end position="249"/>
    </location>
</feature>
<keyword evidence="2 5" id="KW-0472">Membrane</keyword>
<feature type="domain" description="MANSC" evidence="6">
    <location>
        <begin position="84"/>
        <end position="131"/>
    </location>
</feature>
<feature type="compositionally biased region" description="Basic and acidic residues" evidence="4">
    <location>
        <begin position="139"/>
        <end position="151"/>
    </location>
</feature>
<feature type="transmembrane region" description="Helical" evidence="5">
    <location>
        <begin position="17"/>
        <end position="34"/>
    </location>
</feature>
<feature type="transmembrane region" description="Helical" evidence="5">
    <location>
        <begin position="270"/>
        <end position="288"/>
    </location>
</feature>